<dbReference type="SMART" id="SM00963">
    <property type="entry name" value="SRP54_N"/>
    <property type="match status" value="1"/>
</dbReference>
<comment type="subunit">
    <text evidence="9">Part of the signal recognition particle protein translocation system, which is composed of SRP and FtsY.</text>
</comment>
<dbReference type="Gene3D" id="1.10.260.30">
    <property type="entry name" value="Signal recognition particle, SRP54 subunit, M-domain"/>
    <property type="match status" value="1"/>
</dbReference>
<dbReference type="NCBIfam" id="TIGR00959">
    <property type="entry name" value="ffh"/>
    <property type="match status" value="1"/>
</dbReference>
<keyword evidence="3 9" id="KW-0378">Hydrolase</keyword>
<comment type="subcellular location">
    <subcellularLocation>
        <location evidence="9">Cytoplasm</location>
    </subcellularLocation>
    <text evidence="9">The SRP-RNC complex is targeted to the cytoplasmic membrane.</text>
</comment>
<gene>
    <name evidence="9 11" type="primary">ffh</name>
    <name evidence="11" type="ORF">KSMBR1_0813</name>
</gene>
<evidence type="ECO:0000256" key="6">
    <source>
        <dbReference type="ARBA" id="ARBA00023135"/>
    </source>
</evidence>
<dbReference type="EMBL" id="LT934425">
    <property type="protein sequence ID" value="SOH03324.1"/>
    <property type="molecule type" value="Genomic_DNA"/>
</dbReference>
<dbReference type="InterPro" id="IPR022941">
    <property type="entry name" value="SRP54"/>
</dbReference>
<keyword evidence="6 9" id="KW-0733">Signal recognition particle</keyword>
<feature type="domain" description="SRP54-type proteins GTP-binding" evidence="10">
    <location>
        <begin position="267"/>
        <end position="280"/>
    </location>
</feature>
<comment type="catalytic activity">
    <reaction evidence="8 9">
        <text>GTP + H2O = GDP + phosphate + H(+)</text>
        <dbReference type="Rhea" id="RHEA:19669"/>
        <dbReference type="ChEBI" id="CHEBI:15377"/>
        <dbReference type="ChEBI" id="CHEBI:15378"/>
        <dbReference type="ChEBI" id="CHEBI:37565"/>
        <dbReference type="ChEBI" id="CHEBI:43474"/>
        <dbReference type="ChEBI" id="CHEBI:58189"/>
        <dbReference type="EC" id="3.6.5.4"/>
    </reaction>
</comment>
<dbReference type="PROSITE" id="PS00300">
    <property type="entry name" value="SRP54"/>
    <property type="match status" value="1"/>
</dbReference>
<dbReference type="InterPro" id="IPR013822">
    <property type="entry name" value="Signal_recog_particl_SRP54_hlx"/>
</dbReference>
<keyword evidence="4 9" id="KW-0694">RNA-binding</keyword>
<evidence type="ECO:0000256" key="7">
    <source>
        <dbReference type="ARBA" id="ARBA00023274"/>
    </source>
</evidence>
<comment type="function">
    <text evidence="9">Involved in targeting and insertion of nascent membrane proteins into the cytoplasmic membrane. Binds to the hydrophobic signal sequence of the ribosome-nascent chain (RNC) as it emerges from the ribosomes. The SRP-RNC complex is then targeted to the cytoplasmic membrane where it interacts with the SRP receptor FtsY.</text>
</comment>
<dbReference type="SUPFAM" id="SSF52540">
    <property type="entry name" value="P-loop containing nucleoside triphosphate hydrolases"/>
    <property type="match status" value="1"/>
</dbReference>
<dbReference type="KEGG" id="kst:KSMBR1_0813"/>
<sequence length="450" mass="49781">MFESITNSLEAVLGKFRGKGRLTEGNIKDGLHEVRLALLEADVNYKVVKNFIKQVTERSVGEEVIKSVAPGQQVVKIVHDELIKLMGESDTSIPFKEGGQTVVMLVGLQGSGKTTTAGKLARLMLSKGKKPLLAAADIQRPAAVEQLKTLGRQLDIQVYFEKDLPPTKICSEAIKYAKENGHDVVILDTAGRLHIDNELMLELREIKDTLTPDQIYFVCDAMTGQDAVNSAREFDEQLGFDGVILSKLDGDTRGGAALSIRAVTGKPIKFVGIGEKLDRLEEFHPDRMASRILGMGDVVSLVERAQQAIDFEEAQNLSRKIQSDTLSLEDFLMQLQQIKKMGPIKEIMGMIPGLGNKMDGLNFDEKQLEKVEAIIKSMTIQERLIPDMINGSRRQRVAKGSGTTVQDVNQLLKQFKSMKKLMKHFKGNEKGLKKKGMFPGGMPFGKGMIR</sequence>
<dbReference type="Pfam" id="PF00448">
    <property type="entry name" value="SRP54"/>
    <property type="match status" value="1"/>
</dbReference>
<organism evidence="11 12">
    <name type="scientific">Kuenenia stuttgartiensis</name>
    <dbReference type="NCBI Taxonomy" id="174633"/>
    <lineage>
        <taxon>Bacteria</taxon>
        <taxon>Pseudomonadati</taxon>
        <taxon>Planctomycetota</taxon>
        <taxon>Candidatus Brocadiia</taxon>
        <taxon>Candidatus Brocadiales</taxon>
        <taxon>Candidatus Brocadiaceae</taxon>
        <taxon>Candidatus Kuenenia</taxon>
    </lineage>
</organism>
<dbReference type="GO" id="GO:0005525">
    <property type="term" value="F:GTP binding"/>
    <property type="evidence" value="ECO:0007669"/>
    <property type="project" value="UniProtKB-UniRule"/>
</dbReference>
<dbReference type="SUPFAM" id="SSF47446">
    <property type="entry name" value="Signal peptide-binding domain"/>
    <property type="match status" value="1"/>
</dbReference>
<dbReference type="CDD" id="cd18539">
    <property type="entry name" value="SRP_G"/>
    <property type="match status" value="1"/>
</dbReference>
<dbReference type="GO" id="GO:0003924">
    <property type="term" value="F:GTPase activity"/>
    <property type="evidence" value="ECO:0007669"/>
    <property type="project" value="UniProtKB-UniRule"/>
</dbReference>
<keyword evidence="5 9" id="KW-0342">GTP-binding</keyword>
<dbReference type="GO" id="GO:0006614">
    <property type="term" value="P:SRP-dependent cotranslational protein targeting to membrane"/>
    <property type="evidence" value="ECO:0007669"/>
    <property type="project" value="InterPro"/>
</dbReference>
<dbReference type="Gene3D" id="3.40.50.300">
    <property type="entry name" value="P-loop containing nucleotide triphosphate hydrolases"/>
    <property type="match status" value="1"/>
</dbReference>
<evidence type="ECO:0000256" key="4">
    <source>
        <dbReference type="ARBA" id="ARBA00022884"/>
    </source>
</evidence>
<dbReference type="AlphaFoldDB" id="A0A2C9CC11"/>
<feature type="binding site" evidence="9">
    <location>
        <begin position="246"/>
        <end position="249"/>
    </location>
    <ligand>
        <name>GTP</name>
        <dbReference type="ChEBI" id="CHEBI:37565"/>
    </ligand>
</feature>
<proteinExistence type="inferred from homology"/>
<keyword evidence="2 9" id="KW-0547">Nucleotide-binding</keyword>
<dbReference type="PANTHER" id="PTHR11564:SF5">
    <property type="entry name" value="SIGNAL RECOGNITION PARTICLE SUBUNIT SRP54"/>
    <property type="match status" value="1"/>
</dbReference>
<dbReference type="InterPro" id="IPR042101">
    <property type="entry name" value="SRP54_N_sf"/>
</dbReference>
<evidence type="ECO:0000256" key="3">
    <source>
        <dbReference type="ARBA" id="ARBA00022801"/>
    </source>
</evidence>
<dbReference type="FunFam" id="3.40.50.300:FF:000022">
    <property type="entry name" value="Signal recognition particle 54 kDa subunit"/>
    <property type="match status" value="1"/>
</dbReference>
<keyword evidence="12" id="KW-1185">Reference proteome</keyword>
<dbReference type="HAMAP" id="MF_00306">
    <property type="entry name" value="SRP54"/>
    <property type="match status" value="1"/>
</dbReference>
<dbReference type="InterPro" id="IPR036891">
    <property type="entry name" value="Signal_recog_part_SRP54_M_sf"/>
</dbReference>
<dbReference type="PANTHER" id="PTHR11564">
    <property type="entry name" value="SIGNAL RECOGNITION PARTICLE 54K PROTEIN SRP54"/>
    <property type="match status" value="1"/>
</dbReference>
<evidence type="ECO:0000259" key="10">
    <source>
        <dbReference type="PROSITE" id="PS00300"/>
    </source>
</evidence>
<comment type="similarity">
    <text evidence="1 9">Belongs to the GTP-binding SRP family. SRP54 subfamily.</text>
</comment>
<dbReference type="SMART" id="SM00382">
    <property type="entry name" value="AAA"/>
    <property type="match status" value="1"/>
</dbReference>
<dbReference type="Gene3D" id="1.20.120.140">
    <property type="entry name" value="Signal recognition particle SRP54, nucleotide-binding domain"/>
    <property type="match status" value="1"/>
</dbReference>
<dbReference type="InterPro" id="IPR004780">
    <property type="entry name" value="SRP"/>
</dbReference>
<dbReference type="Pfam" id="PF02881">
    <property type="entry name" value="SRP54_N"/>
    <property type="match status" value="1"/>
</dbReference>
<dbReference type="GO" id="GO:0048500">
    <property type="term" value="C:signal recognition particle"/>
    <property type="evidence" value="ECO:0007669"/>
    <property type="project" value="UniProtKB-UniRule"/>
</dbReference>
<dbReference type="GO" id="GO:0008312">
    <property type="term" value="F:7S RNA binding"/>
    <property type="evidence" value="ECO:0007669"/>
    <property type="project" value="InterPro"/>
</dbReference>
<evidence type="ECO:0000313" key="11">
    <source>
        <dbReference type="EMBL" id="SOH03324.1"/>
    </source>
</evidence>
<dbReference type="InterPro" id="IPR004125">
    <property type="entry name" value="Signal_recog_particle_SRP54_M"/>
</dbReference>
<evidence type="ECO:0000256" key="8">
    <source>
        <dbReference type="ARBA" id="ARBA00048027"/>
    </source>
</evidence>
<evidence type="ECO:0000256" key="9">
    <source>
        <dbReference type="HAMAP-Rule" id="MF_00306"/>
    </source>
</evidence>
<evidence type="ECO:0000313" key="12">
    <source>
        <dbReference type="Proteomes" id="UP000221734"/>
    </source>
</evidence>
<feature type="binding site" evidence="9">
    <location>
        <begin position="188"/>
        <end position="192"/>
    </location>
    <ligand>
        <name>GTP</name>
        <dbReference type="ChEBI" id="CHEBI:37565"/>
    </ligand>
</feature>
<dbReference type="InterPro" id="IPR003593">
    <property type="entry name" value="AAA+_ATPase"/>
</dbReference>
<dbReference type="SMART" id="SM00962">
    <property type="entry name" value="SRP54"/>
    <property type="match status" value="1"/>
</dbReference>
<evidence type="ECO:0000256" key="1">
    <source>
        <dbReference type="ARBA" id="ARBA00005450"/>
    </source>
</evidence>
<protein>
    <recommendedName>
        <fullName evidence="9">Signal recognition particle protein</fullName>
        <ecNumber evidence="9">3.6.5.4</ecNumber>
    </recommendedName>
    <alternativeName>
        <fullName evidence="9">Fifty-four homolog</fullName>
    </alternativeName>
</protein>
<dbReference type="Pfam" id="PF02978">
    <property type="entry name" value="SRP_SPB"/>
    <property type="match status" value="1"/>
</dbReference>
<accession>A0A2C9CC11</accession>
<evidence type="ECO:0000256" key="5">
    <source>
        <dbReference type="ARBA" id="ARBA00023134"/>
    </source>
</evidence>
<keyword evidence="7 9" id="KW-0687">Ribonucleoprotein</keyword>
<feature type="binding site" evidence="9">
    <location>
        <begin position="107"/>
        <end position="114"/>
    </location>
    <ligand>
        <name>GTP</name>
        <dbReference type="ChEBI" id="CHEBI:37565"/>
    </ligand>
</feature>
<dbReference type="InterPro" id="IPR027417">
    <property type="entry name" value="P-loop_NTPase"/>
</dbReference>
<name>A0A2C9CC11_KUEST</name>
<dbReference type="EC" id="3.6.5.4" evidence="9"/>
<comment type="domain">
    <text evidence="9">Composed of three domains: the N-terminal N domain, which is responsible for interactions with the ribosome, the central G domain, which binds GTP, and the C-terminal M domain, which binds the RNA and the signal sequence of the RNC.</text>
</comment>
<keyword evidence="9" id="KW-0963">Cytoplasm</keyword>
<dbReference type="Proteomes" id="UP000221734">
    <property type="component" value="Chromosome Kuenenia_stuttgartiensis_MBR1"/>
</dbReference>
<evidence type="ECO:0000256" key="2">
    <source>
        <dbReference type="ARBA" id="ARBA00022741"/>
    </source>
</evidence>
<reference evidence="12" key="1">
    <citation type="submission" date="2017-10" db="EMBL/GenBank/DDBJ databases">
        <authorList>
            <person name="Frank J."/>
        </authorList>
    </citation>
    <scope>NUCLEOTIDE SEQUENCE [LARGE SCALE GENOMIC DNA]</scope>
</reference>
<dbReference type="InterPro" id="IPR000897">
    <property type="entry name" value="SRP54_GTPase_dom"/>
</dbReference>